<reference evidence="9" key="1">
    <citation type="submission" date="2015-07" db="EMBL/GenBank/DDBJ databases">
        <authorList>
            <person name="Kim K.M."/>
        </authorList>
    </citation>
    <scope>NUCLEOTIDE SEQUENCE [LARGE SCALE GENOMIC DNA]</scope>
    <source>
        <strain evidence="9">KCTC 42284</strain>
    </source>
</reference>
<organism evidence="8 9">
    <name type="scientific">Wenzhouxiangella marina</name>
    <dbReference type="NCBI Taxonomy" id="1579979"/>
    <lineage>
        <taxon>Bacteria</taxon>
        <taxon>Pseudomonadati</taxon>
        <taxon>Pseudomonadota</taxon>
        <taxon>Gammaproteobacteria</taxon>
        <taxon>Chromatiales</taxon>
        <taxon>Wenzhouxiangellaceae</taxon>
        <taxon>Wenzhouxiangella</taxon>
    </lineage>
</organism>
<dbReference type="AlphaFoldDB" id="A0A0K0XS11"/>
<dbReference type="InterPro" id="IPR003838">
    <property type="entry name" value="ABC3_permease_C"/>
</dbReference>
<dbReference type="KEGG" id="wma:WM2015_20"/>
<keyword evidence="2" id="KW-1003">Cell membrane</keyword>
<keyword evidence="4" id="KW-1133">Transmembrane helix</keyword>
<dbReference type="GO" id="GO:0005886">
    <property type="term" value="C:plasma membrane"/>
    <property type="evidence" value="ECO:0007669"/>
    <property type="project" value="UniProtKB-SubCell"/>
</dbReference>
<sequence length="422" mass="45529">MTLPSLAFRSLINRRATVALTVLTIALSIGLLVLVEQLRVEVRQGFTRSVAGTDLIVGARTSPVQLLLYSVFGIGDPSNNVSWESYEGLSNVAEVDWAIPISLGDSYQGYRVVGTSEAFFEHYRYGDREALRLAEGGAFGDLFDVVLGHQVARDLGHGLGDELVLAHGTASVRLQQLHDDLPFRVAGILAPTGTPVDQQLYISLQAHEAMHIGWQSGARRPGSGVDPTEARAQLDELRPDAITAILIGLKTRAAVFGLQRRVNEYRQEALTAILPGIALQELWRITGLAEQVLRLVAWLVVAAGLLGMLTVLLSTLNERRREMAILRANGARPLQIAGLLVFEAGLLAAAGILAGLALAYGVQLAAAPFLLDQLGLHIGLSWPAAELWQWLGLIWIAGLLAGALPALLAYRRTLADGMQVRM</sequence>
<dbReference type="Pfam" id="PF02687">
    <property type="entry name" value="FtsX"/>
    <property type="match status" value="1"/>
</dbReference>
<dbReference type="PANTHER" id="PTHR43738:SF2">
    <property type="entry name" value="ABC TRANSPORTER PERMEASE"/>
    <property type="match status" value="1"/>
</dbReference>
<evidence type="ECO:0000313" key="8">
    <source>
        <dbReference type="EMBL" id="AKS40411.1"/>
    </source>
</evidence>
<dbReference type="InterPro" id="IPR051125">
    <property type="entry name" value="ABC-4/HrtB_transporter"/>
</dbReference>
<feature type="domain" description="MacB-like periplasmic core" evidence="7">
    <location>
        <begin position="19"/>
        <end position="236"/>
    </location>
</feature>
<dbReference type="Proteomes" id="UP000066624">
    <property type="component" value="Chromosome"/>
</dbReference>
<proteinExistence type="predicted"/>
<feature type="domain" description="ABC3 transporter permease C-terminal" evidence="6">
    <location>
        <begin position="295"/>
        <end position="412"/>
    </location>
</feature>
<evidence type="ECO:0000256" key="5">
    <source>
        <dbReference type="ARBA" id="ARBA00023136"/>
    </source>
</evidence>
<dbReference type="STRING" id="1579979.WM2015_20"/>
<name>A0A0K0XS11_9GAMM</name>
<dbReference type="Pfam" id="PF12704">
    <property type="entry name" value="MacB_PCD"/>
    <property type="match status" value="1"/>
</dbReference>
<protein>
    <submittedName>
        <fullName evidence="8">Peptide ABC transporter permease</fullName>
    </submittedName>
</protein>
<keyword evidence="3" id="KW-0812">Transmembrane</keyword>
<evidence type="ECO:0000259" key="6">
    <source>
        <dbReference type="Pfam" id="PF02687"/>
    </source>
</evidence>
<keyword evidence="5" id="KW-0472">Membrane</keyword>
<keyword evidence="9" id="KW-1185">Reference proteome</keyword>
<dbReference type="PATRIC" id="fig|1579979.3.peg.20"/>
<dbReference type="RefSeq" id="WP_049724132.1">
    <property type="nucleotide sequence ID" value="NZ_CP012154.1"/>
</dbReference>
<evidence type="ECO:0000256" key="2">
    <source>
        <dbReference type="ARBA" id="ARBA00022475"/>
    </source>
</evidence>
<evidence type="ECO:0000313" key="9">
    <source>
        <dbReference type="Proteomes" id="UP000066624"/>
    </source>
</evidence>
<accession>A0A0K0XS11</accession>
<dbReference type="InterPro" id="IPR025857">
    <property type="entry name" value="MacB_PCD"/>
</dbReference>
<evidence type="ECO:0000256" key="3">
    <source>
        <dbReference type="ARBA" id="ARBA00022692"/>
    </source>
</evidence>
<comment type="subcellular location">
    <subcellularLocation>
        <location evidence="1">Cell membrane</location>
        <topology evidence="1">Multi-pass membrane protein</topology>
    </subcellularLocation>
</comment>
<evidence type="ECO:0000256" key="1">
    <source>
        <dbReference type="ARBA" id="ARBA00004651"/>
    </source>
</evidence>
<evidence type="ECO:0000259" key="7">
    <source>
        <dbReference type="Pfam" id="PF12704"/>
    </source>
</evidence>
<dbReference type="EMBL" id="CP012154">
    <property type="protein sequence ID" value="AKS40411.1"/>
    <property type="molecule type" value="Genomic_DNA"/>
</dbReference>
<dbReference type="OrthoDB" id="9784014at2"/>
<gene>
    <name evidence="8" type="ORF">WM2015_20</name>
</gene>
<dbReference type="PANTHER" id="PTHR43738">
    <property type="entry name" value="ABC TRANSPORTER, MEMBRANE PROTEIN"/>
    <property type="match status" value="1"/>
</dbReference>
<evidence type="ECO:0000256" key="4">
    <source>
        <dbReference type="ARBA" id="ARBA00022989"/>
    </source>
</evidence>